<dbReference type="Pfam" id="PF03958">
    <property type="entry name" value="Secretin_N"/>
    <property type="match status" value="1"/>
</dbReference>
<keyword evidence="4" id="KW-0732">Signal</keyword>
<name>A0ABT4ARU6_9BACT</name>
<protein>
    <submittedName>
        <fullName evidence="6">Secretin and TonB N-terminal domain-containing protein</fullName>
    </submittedName>
</protein>
<evidence type="ECO:0000256" key="2">
    <source>
        <dbReference type="ARBA" id="ARBA00023136"/>
    </source>
</evidence>
<keyword evidence="7" id="KW-1185">Reference proteome</keyword>
<evidence type="ECO:0000256" key="1">
    <source>
        <dbReference type="ARBA" id="ARBA00022448"/>
    </source>
</evidence>
<keyword evidence="2" id="KW-0472">Membrane</keyword>
<organism evidence="6 7">
    <name type="scientific">Archangium lansingense</name>
    <dbReference type="NCBI Taxonomy" id="2995310"/>
    <lineage>
        <taxon>Bacteria</taxon>
        <taxon>Pseudomonadati</taxon>
        <taxon>Myxococcota</taxon>
        <taxon>Myxococcia</taxon>
        <taxon>Myxococcales</taxon>
        <taxon>Cystobacterineae</taxon>
        <taxon>Archangiaceae</taxon>
        <taxon>Archangium</taxon>
    </lineage>
</organism>
<dbReference type="InterPro" id="IPR005644">
    <property type="entry name" value="NolW-like"/>
</dbReference>
<evidence type="ECO:0000259" key="5">
    <source>
        <dbReference type="SMART" id="SM00965"/>
    </source>
</evidence>
<proteinExistence type="predicted"/>
<accession>A0ABT4ARU6</accession>
<evidence type="ECO:0000313" key="6">
    <source>
        <dbReference type="EMBL" id="MCY1083542.1"/>
    </source>
</evidence>
<dbReference type="Pfam" id="PF07660">
    <property type="entry name" value="STN"/>
    <property type="match status" value="1"/>
</dbReference>
<gene>
    <name evidence="6" type="ORF">OV287_54800</name>
</gene>
<dbReference type="PANTHER" id="PTHR30604">
    <property type="entry name" value="PROTEIN TRANSPORT PROTEIN HOFQ"/>
    <property type="match status" value="1"/>
</dbReference>
<comment type="caution">
    <text evidence="6">The sequence shown here is derived from an EMBL/GenBank/DDBJ whole genome shotgun (WGS) entry which is preliminary data.</text>
</comment>
<evidence type="ECO:0000256" key="3">
    <source>
        <dbReference type="ARBA" id="ARBA00023237"/>
    </source>
</evidence>
<evidence type="ECO:0000256" key="4">
    <source>
        <dbReference type="SAM" id="SignalP"/>
    </source>
</evidence>
<feature type="chain" id="PRO_5047255259" evidence="4">
    <location>
        <begin position="21"/>
        <end position="171"/>
    </location>
</feature>
<dbReference type="EMBL" id="JAPNKA010000001">
    <property type="protein sequence ID" value="MCY1083542.1"/>
    <property type="molecule type" value="Genomic_DNA"/>
</dbReference>
<dbReference type="Gene3D" id="3.30.1370.130">
    <property type="match status" value="1"/>
</dbReference>
<keyword evidence="3" id="KW-0998">Cell outer membrane</keyword>
<dbReference type="InterPro" id="IPR051808">
    <property type="entry name" value="Type_IV_pilus_biogenesis"/>
</dbReference>
<dbReference type="InterPro" id="IPR011662">
    <property type="entry name" value="Secretin/TonB_short_N"/>
</dbReference>
<reference evidence="6 7" key="1">
    <citation type="submission" date="2022-11" db="EMBL/GenBank/DDBJ databases">
        <title>Minimal conservation of predation-associated metabolite biosynthetic gene clusters underscores biosynthetic potential of Myxococcota including descriptions for ten novel species: Archangium lansinium sp. nov., Myxococcus landrumus sp. nov., Nannocystis bai.</title>
        <authorList>
            <person name="Ahearne A."/>
            <person name="Stevens C."/>
            <person name="Phillips K."/>
        </authorList>
    </citation>
    <scope>NUCLEOTIDE SEQUENCE [LARGE SCALE GENOMIC DNA]</scope>
    <source>
        <strain evidence="6 7">MIWBW</strain>
    </source>
</reference>
<dbReference type="Proteomes" id="UP001207654">
    <property type="component" value="Unassembled WGS sequence"/>
</dbReference>
<dbReference type="InterPro" id="IPR038591">
    <property type="entry name" value="NolW-like_sf"/>
</dbReference>
<dbReference type="RefSeq" id="WP_267542067.1">
    <property type="nucleotide sequence ID" value="NZ_JAPNKA010000001.1"/>
</dbReference>
<keyword evidence="1" id="KW-0813">Transport</keyword>
<feature type="signal peptide" evidence="4">
    <location>
        <begin position="1"/>
        <end position="20"/>
    </location>
</feature>
<dbReference type="PANTHER" id="PTHR30604:SF1">
    <property type="entry name" value="DNA UTILIZATION PROTEIN HOFQ"/>
    <property type="match status" value="1"/>
</dbReference>
<evidence type="ECO:0000313" key="7">
    <source>
        <dbReference type="Proteomes" id="UP001207654"/>
    </source>
</evidence>
<feature type="domain" description="Secretin/TonB short N-terminal" evidence="5">
    <location>
        <begin position="51"/>
        <end position="99"/>
    </location>
</feature>
<dbReference type="SMART" id="SM00965">
    <property type="entry name" value="STN"/>
    <property type="match status" value="1"/>
</dbReference>
<dbReference type="Gene3D" id="3.30.1370.120">
    <property type="match status" value="1"/>
</dbReference>
<sequence length="171" mass="18723">MRHARAVFLALTLAATPAVARPPKETKRISLDVTRANVHDVLRMLADVGRLNLVVSEEVQGTVTLSLRNVAWTEALDVVLASRGLGMERRGSVLRVASLKTLQEEAETLARLKQAREQTAPLRTWLIPVNYAKASELLPHVQGVLSPRGRVSVDARTNTLIVTDVEAPKLP</sequence>